<evidence type="ECO:0000313" key="1">
    <source>
        <dbReference type="EMBL" id="CAG6484656.1"/>
    </source>
</evidence>
<reference evidence="1" key="1">
    <citation type="submission" date="2021-05" db="EMBL/GenBank/DDBJ databases">
        <authorList>
            <person name="Alioto T."/>
            <person name="Alioto T."/>
            <person name="Gomez Garrido J."/>
        </authorList>
    </citation>
    <scope>NUCLEOTIDE SEQUENCE</scope>
</reference>
<dbReference type="EMBL" id="HBUE01099797">
    <property type="protein sequence ID" value="CAG6484656.1"/>
    <property type="molecule type" value="Transcribed_RNA"/>
</dbReference>
<accession>A0A8D8C6F3</accession>
<dbReference type="AlphaFoldDB" id="A0A8D8C6F3"/>
<sequence>MSGTTFHQQHGLAIVQRWLLPLQDAFLALAPQHRRQTGHAPYPQDSVPVVMRPDDHVQPQVAGDESVRVLEARVGHEHARIGHLDVVQVPLERRRRVGPAGGAVQLQRFAHVVRPVVTVPVDVGTVFGHIYHIHPALALDRIEAGRLGGDFAPIHAGRFQRQRAQQHLRVVRVVRIDANSLDFVALDRWRRRRDVPVELFVVLVPLDRVDLLAAVPLLAVVVVVLEDVVRIARTGRDLFPSSACRLSR</sequence>
<name>A0A8D8C6F3_CULPI</name>
<protein>
    <submittedName>
        <fullName evidence="1">(northern house mosquito) hypothetical protein</fullName>
    </submittedName>
</protein>
<organism evidence="1">
    <name type="scientific">Culex pipiens</name>
    <name type="common">House mosquito</name>
    <dbReference type="NCBI Taxonomy" id="7175"/>
    <lineage>
        <taxon>Eukaryota</taxon>
        <taxon>Metazoa</taxon>
        <taxon>Ecdysozoa</taxon>
        <taxon>Arthropoda</taxon>
        <taxon>Hexapoda</taxon>
        <taxon>Insecta</taxon>
        <taxon>Pterygota</taxon>
        <taxon>Neoptera</taxon>
        <taxon>Endopterygota</taxon>
        <taxon>Diptera</taxon>
        <taxon>Nematocera</taxon>
        <taxon>Culicoidea</taxon>
        <taxon>Culicidae</taxon>
        <taxon>Culicinae</taxon>
        <taxon>Culicini</taxon>
        <taxon>Culex</taxon>
        <taxon>Culex</taxon>
    </lineage>
</organism>
<proteinExistence type="predicted"/>